<dbReference type="SUPFAM" id="SSF82215">
    <property type="entry name" value="C-terminal autoproteolytic domain of nucleoporin nup98"/>
    <property type="match status" value="1"/>
</dbReference>
<evidence type="ECO:0000256" key="11">
    <source>
        <dbReference type="SAM" id="MobiDB-lite"/>
    </source>
</evidence>
<dbReference type="GO" id="GO:0008139">
    <property type="term" value="F:nuclear localization sequence binding"/>
    <property type="evidence" value="ECO:0007669"/>
    <property type="project" value="TreeGrafter"/>
</dbReference>
<feature type="region of interest" description="Disordered" evidence="11">
    <location>
        <begin position="254"/>
        <end position="482"/>
    </location>
</feature>
<keyword evidence="8" id="KW-0811">Translocation</keyword>
<evidence type="ECO:0000256" key="2">
    <source>
        <dbReference type="ARBA" id="ARBA00008926"/>
    </source>
</evidence>
<dbReference type="GO" id="GO:0003723">
    <property type="term" value="F:RNA binding"/>
    <property type="evidence" value="ECO:0007669"/>
    <property type="project" value="TreeGrafter"/>
</dbReference>
<dbReference type="InterPro" id="IPR025574">
    <property type="entry name" value="Nucleoporin_FG_rpt"/>
</dbReference>
<proteinExistence type="inferred from homology"/>
<dbReference type="GO" id="GO:0044614">
    <property type="term" value="C:nuclear pore cytoplasmic filaments"/>
    <property type="evidence" value="ECO:0007669"/>
    <property type="project" value="TreeGrafter"/>
</dbReference>
<protein>
    <recommendedName>
        <fullName evidence="12">Peptidase S59 domain-containing protein</fullName>
    </recommendedName>
</protein>
<dbReference type="InterPro" id="IPR021967">
    <property type="entry name" value="Nup98_C"/>
</dbReference>
<feature type="compositionally biased region" description="Low complexity" evidence="11">
    <location>
        <begin position="539"/>
        <end position="550"/>
    </location>
</feature>
<dbReference type="GO" id="GO:0006606">
    <property type="term" value="P:protein import into nucleus"/>
    <property type="evidence" value="ECO:0007669"/>
    <property type="project" value="TreeGrafter"/>
</dbReference>
<feature type="compositionally biased region" description="Polar residues" evidence="11">
    <location>
        <begin position="144"/>
        <end position="157"/>
    </location>
</feature>
<dbReference type="STRING" id="1037660.A0A066VN53"/>
<feature type="compositionally biased region" description="Gly residues" evidence="11">
    <location>
        <begin position="455"/>
        <end position="468"/>
    </location>
</feature>
<feature type="compositionally biased region" description="Polar residues" evidence="11">
    <location>
        <begin position="273"/>
        <end position="291"/>
    </location>
</feature>
<comment type="similarity">
    <text evidence="2">Belongs to the nucleoporin GLFG family.</text>
</comment>
<comment type="subcellular location">
    <subcellularLocation>
        <location evidence="1">Nucleus</location>
        <location evidence="1">Nuclear pore complex</location>
    </subcellularLocation>
</comment>
<feature type="compositionally biased region" description="Acidic residues" evidence="11">
    <location>
        <begin position="1209"/>
        <end position="1223"/>
    </location>
</feature>
<feature type="compositionally biased region" description="Low complexity" evidence="11">
    <location>
        <begin position="619"/>
        <end position="636"/>
    </location>
</feature>
<dbReference type="OMA" id="PMGKGLN"/>
<comment type="caution">
    <text evidence="13">The sequence shown here is derived from an EMBL/GenBank/DDBJ whole genome shotgun (WGS) entry which is preliminary data.</text>
</comment>
<accession>A0A066VN53</accession>
<feature type="compositionally biased region" description="Low complexity" evidence="11">
    <location>
        <begin position="582"/>
        <end position="600"/>
    </location>
</feature>
<sequence>MFGATSGFGGFGASQNQQQPQQQGQPQQQAGGLFGAATNTQQQPQQAGFGGFGQPAQTPAFGAQPAAQPAGGGLFGGAANTGAVTGGTGFTFGQPAAGTAQQPGAAGGGLFGATQANKSAGTGFGGFGASTTGTSFGGFGATSQPQTNAFGTSTSTFGAPKPAGTGLFGAAPATTPAFGQGAAVATPFGAAAAPGTSVPTTGTASPPYQPHVITEKDGAGVSSQTFSYQTITCMPAYQKASLEELRVQDYAQGRKTGQAGPGAPGATTGGFSFGQQNTGQTNAFGQANAGSTGTGLFGQSQQQAGTGLFGQPQQQQQPGQTGGLFGQQQTGQTGTGLFGQQSSGTGLFGQTQQTQQQQQTGGLFGQPQQHPGGGLFGQSQQQQGAAGTNTFSFGQPSTSTATTGFGFGQQAGATDANKPAGTTLFGGLGGQQQQPPATGGFSFGQPQQQQQQTGGAFGQTGATGGGLFGQQKPAGTGLFGASTTTATSQPAFGGFGASSATNQAGKPAFSFGGTGTTGAFGAASTTASQPGQTGGLFGNAGTQQQQPAAGGLFGGGAFGAGQQPQQPQQQQQQPGTTGGVFGTSTTSGLFGQQPQPQQVGQTGGLFSAKPAGQTTGLFGANTASQQQQQPGQATGTFGSGGLFGGGAGATKPAFGTGGGLFGGGAAGQTGATAGGLFGNTQQGGATGGGLFGAKPAGALGASTGFGGSTLGGGGGGGLFASSGTLGQLQLQQQQQQANVQVSLDQNPYGTDSLFGSQVPTGLAAQQPLPFNVAVKSSAKKPPLMASVFSSPRASVKVTRLRSATPSLGSSLREGTPGAGRASTPGAGARYNSPSLFRGLSDEQTLAPQAFVSKPSVKKLFLDDSVGSNSSFSRGPGVLRTGRARTIAAEDQTRTSITTGASPAARMFSPALETSSASARRAAPVVDDDTSLSQIEMPLSGTSADIFNTTTADTTTDSPLRRRAPVNAIRNASAAPSGSTIKTRPREEEAAAVPKLEMGYYTLPALSEMRTWPFNELAAVKDFIVGRKGFGEIRFLKPVDLTTVPDLVDIPGGIVQLRRKECYVYPEPEDCSGDIDGMRRGFRPPEKMPPGEGLNRPAIISLQGCWALDKSTRAPIKDPAHPRYKQHLAKLKNREDADFVSFEAEQGTWTFRVEHFSRYGLDIDEDEDNAAEKRSGQSMRKKAAAAAAAADTTRARTLRPRPAKQSAPAAEEETSEDEEEEDDDGGIEMEVIEAQQPAFQPFAAALGVEPRKMQVMQASFFGQGPETTPKDLGAVKSTAVSKKQLRDSSLGTGVFSTEHGSSPLRDAVQTRPTFSQRPSAAVEPPARKFTKTILVESVIKGAEKLALDPVLALARSFRPGWGSSGLLVHNAIAQGTSEQPVSLSTLRFSTVKAAPSVSDSAKQMLQLQLQHSDIEFDDVEGVPTASAQLDVRFKDFAQHFAPNEHSHEALLWRLGQSLFDEIDLGLPADAPTELRSAALSLRRKAALSRWLSNAVAASVDSEVRGHTAAGKTASIIFSYLTGNQLERAAMAAIDSRNLHLATLISQLPGDEEMRVDINDQLRAWREEGVDHCISADFRKLYELFSGNVTISPGTISTSLRGSSEPVPDLTIAQTLDWKRTFGLHLWYHIPHEIPLERAVQTYENAVKNVNGTAAPLPPYAESAKQASSRDRDILYHMLRLYSDPLYDLESVLSPRGYSESKADYRLAWQLYLLLSRVLRVRDFTDRVEVDEAEASRVEDEEGTVVDGNSATADLLTSNLAAQLELDGLTEWSAFALLHLELPASRAVALKALLGRNIEHLTTEQECFLVERLLIPPGWVHTARADAAAARNDKYTQYQLLVRAQNFVGAHEIAVRYLAPEAVVHEDHNLILALFAVFPPEIELPGWLYGGQVLVDWVACQRNLPVLLAADMHARSQSHNEGVADGDDTAAVGEKRLKKLTRRVHELIALVPSSLYPDERPSEAEEDWGNVSLEARGRLTRYVAKTEMMSKLQNLARIISVHSEGTEAGADWSGRLEKGDADNGGSGMDIHPPGSASVAPEVDSVQDAARDYCAMLVGC</sequence>
<reference evidence="13 14" key="1">
    <citation type="submission" date="2014-05" db="EMBL/GenBank/DDBJ databases">
        <title>Draft genome sequence of a rare smut relative, Tilletiaria anomala UBC 951.</title>
        <authorList>
            <consortium name="DOE Joint Genome Institute"/>
            <person name="Toome M."/>
            <person name="Kuo A."/>
            <person name="Henrissat B."/>
            <person name="Lipzen A."/>
            <person name="Tritt A."/>
            <person name="Yoshinaga Y."/>
            <person name="Zane M."/>
            <person name="Barry K."/>
            <person name="Grigoriev I.V."/>
            <person name="Spatafora J.W."/>
            <person name="Aimea M.C."/>
        </authorList>
    </citation>
    <scope>NUCLEOTIDE SEQUENCE [LARGE SCALE GENOMIC DNA]</scope>
    <source>
        <strain evidence="13 14">UBC 951</strain>
    </source>
</reference>
<name>A0A066VN53_TILAU</name>
<feature type="region of interest" description="Disordered" evidence="11">
    <location>
        <begin position="138"/>
        <end position="157"/>
    </location>
</feature>
<feature type="compositionally biased region" description="Low complexity" evidence="11">
    <location>
        <begin position="305"/>
        <end position="319"/>
    </location>
</feature>
<feature type="compositionally biased region" description="Low complexity" evidence="11">
    <location>
        <begin position="397"/>
        <end position="423"/>
    </location>
</feature>
<evidence type="ECO:0000313" key="14">
    <source>
        <dbReference type="Proteomes" id="UP000027361"/>
    </source>
</evidence>
<dbReference type="GO" id="GO:0051028">
    <property type="term" value="P:mRNA transport"/>
    <property type="evidence" value="ECO:0007669"/>
    <property type="project" value="UniProtKB-KW"/>
</dbReference>
<dbReference type="GO" id="GO:0017056">
    <property type="term" value="F:structural constituent of nuclear pore"/>
    <property type="evidence" value="ECO:0007669"/>
    <property type="project" value="InterPro"/>
</dbReference>
<keyword evidence="6" id="KW-0509">mRNA transport</keyword>
<dbReference type="Proteomes" id="UP000027361">
    <property type="component" value="Unassembled WGS sequence"/>
</dbReference>
<evidence type="ECO:0000256" key="7">
    <source>
        <dbReference type="ARBA" id="ARBA00022927"/>
    </source>
</evidence>
<feature type="compositionally biased region" description="Low complexity" evidence="11">
    <location>
        <begin position="338"/>
        <end position="369"/>
    </location>
</feature>
<feature type="region of interest" description="Disordered" evidence="11">
    <location>
        <begin position="1166"/>
        <end position="1223"/>
    </location>
</feature>
<dbReference type="RefSeq" id="XP_013242200.1">
    <property type="nucleotide sequence ID" value="XM_013386746.1"/>
</dbReference>
<evidence type="ECO:0000256" key="6">
    <source>
        <dbReference type="ARBA" id="ARBA00022816"/>
    </source>
</evidence>
<dbReference type="HOGENOM" id="CLU_002330_0_0_1"/>
<organism evidence="13 14">
    <name type="scientific">Tilletiaria anomala (strain ATCC 24038 / CBS 436.72 / UBC 951)</name>
    <dbReference type="NCBI Taxonomy" id="1037660"/>
    <lineage>
        <taxon>Eukaryota</taxon>
        <taxon>Fungi</taxon>
        <taxon>Dikarya</taxon>
        <taxon>Basidiomycota</taxon>
        <taxon>Ustilaginomycotina</taxon>
        <taxon>Exobasidiomycetes</taxon>
        <taxon>Georgefischeriales</taxon>
        <taxon>Tilletiariaceae</taxon>
        <taxon>Tilletiaria</taxon>
    </lineage>
</organism>
<dbReference type="PANTHER" id="PTHR23198:SF6">
    <property type="entry name" value="NUCLEAR PORE COMPLEX PROTEIN NUP98-NUP96"/>
    <property type="match status" value="1"/>
</dbReference>
<dbReference type="OrthoDB" id="3797628at2759"/>
<evidence type="ECO:0000256" key="9">
    <source>
        <dbReference type="ARBA" id="ARBA00023132"/>
    </source>
</evidence>
<dbReference type="Pfam" id="PF21240">
    <property type="entry name" value="Nup98_GLEBS"/>
    <property type="match status" value="1"/>
</dbReference>
<dbReference type="GO" id="GO:0006405">
    <property type="term" value="P:RNA export from nucleus"/>
    <property type="evidence" value="ECO:0007669"/>
    <property type="project" value="TreeGrafter"/>
</dbReference>
<feature type="compositionally biased region" description="Polar residues" evidence="11">
    <location>
        <begin position="1290"/>
        <end position="1299"/>
    </location>
</feature>
<dbReference type="Pfam" id="PF12110">
    <property type="entry name" value="Nup96"/>
    <property type="match status" value="1"/>
</dbReference>
<dbReference type="Gene3D" id="1.10.10.2360">
    <property type="match status" value="1"/>
</dbReference>
<feature type="compositionally biased region" description="Low complexity" evidence="11">
    <location>
        <begin position="431"/>
        <end position="454"/>
    </location>
</feature>
<feature type="region of interest" description="Disordered" evidence="11">
    <location>
        <begin position="1290"/>
        <end position="1321"/>
    </location>
</feature>
<dbReference type="Gene3D" id="3.30.1610.10">
    <property type="entry name" value="Peptidase S59, nucleoporin"/>
    <property type="match status" value="1"/>
</dbReference>
<feature type="compositionally biased region" description="Gly residues" evidence="11">
    <location>
        <begin position="259"/>
        <end position="272"/>
    </location>
</feature>
<evidence type="ECO:0000256" key="4">
    <source>
        <dbReference type="ARBA" id="ARBA00022737"/>
    </source>
</evidence>
<dbReference type="Gene3D" id="1.25.40.690">
    <property type="match status" value="1"/>
</dbReference>
<evidence type="ECO:0000256" key="5">
    <source>
        <dbReference type="ARBA" id="ARBA00022813"/>
    </source>
</evidence>
<keyword evidence="5" id="KW-0068">Autocatalytic cleavage</keyword>
<dbReference type="InParanoid" id="A0A066VN53"/>
<evidence type="ECO:0000259" key="12">
    <source>
        <dbReference type="PROSITE" id="PS51434"/>
    </source>
</evidence>
<dbReference type="InterPro" id="IPR007230">
    <property type="entry name" value="Nup98_auto-Pept-S59_dom"/>
</dbReference>
<feature type="compositionally biased region" description="Gly residues" evidence="11">
    <location>
        <begin position="1"/>
        <end position="12"/>
    </location>
</feature>
<dbReference type="GeneID" id="25264769"/>
<dbReference type="EMBL" id="JMSN01000066">
    <property type="protein sequence ID" value="KDN42866.1"/>
    <property type="molecule type" value="Genomic_DNA"/>
</dbReference>
<keyword evidence="4" id="KW-0677">Repeat</keyword>
<dbReference type="FunCoup" id="A0A066VN53">
    <property type="interactions" value="606"/>
</dbReference>
<dbReference type="PROSITE" id="PS51434">
    <property type="entry name" value="NUP_C"/>
    <property type="match status" value="1"/>
</dbReference>
<feature type="compositionally biased region" description="Low complexity" evidence="11">
    <location>
        <begin position="54"/>
        <end position="69"/>
    </location>
</feature>
<feature type="domain" description="Peptidase S59" evidence="12">
    <location>
        <begin position="996"/>
        <end position="1155"/>
    </location>
</feature>
<feature type="compositionally biased region" description="Polar residues" evidence="11">
    <location>
        <begin position="385"/>
        <end position="396"/>
    </location>
</feature>
<keyword evidence="9" id="KW-0906">Nuclear pore complex</keyword>
<dbReference type="GO" id="GO:0034398">
    <property type="term" value="P:telomere tethering at nuclear periphery"/>
    <property type="evidence" value="ECO:0007669"/>
    <property type="project" value="TreeGrafter"/>
</dbReference>
<dbReference type="GO" id="GO:0000973">
    <property type="term" value="P:post-transcriptional tethering of RNA polymerase II gene DNA at nuclear periphery"/>
    <property type="evidence" value="ECO:0007669"/>
    <property type="project" value="TreeGrafter"/>
</dbReference>
<evidence type="ECO:0000256" key="8">
    <source>
        <dbReference type="ARBA" id="ARBA00023010"/>
    </source>
</evidence>
<dbReference type="FunFam" id="1.10.10.2360:FF:000001">
    <property type="entry name" value="Nuclear pore complex protein Nup98-Nup96"/>
    <property type="match status" value="1"/>
</dbReference>
<keyword evidence="3" id="KW-0813">Transport</keyword>
<feature type="compositionally biased region" description="Low complexity" evidence="11">
    <location>
        <begin position="13"/>
        <end position="47"/>
    </location>
</feature>
<dbReference type="PANTHER" id="PTHR23198">
    <property type="entry name" value="NUCLEOPORIN"/>
    <property type="match status" value="1"/>
</dbReference>
<gene>
    <name evidence="13" type="ORF">K437DRAFT_257715</name>
</gene>
<dbReference type="InterPro" id="IPR037665">
    <property type="entry name" value="Nucleoporin_S59-like"/>
</dbReference>
<dbReference type="Pfam" id="PF04096">
    <property type="entry name" value="Nucleoporin2"/>
    <property type="match status" value="1"/>
</dbReference>
<keyword evidence="14" id="KW-1185">Reference proteome</keyword>
<keyword evidence="10" id="KW-0539">Nucleus</keyword>
<evidence type="ECO:0000313" key="13">
    <source>
        <dbReference type="EMBL" id="KDN42866.1"/>
    </source>
</evidence>
<feature type="region of interest" description="Disordered" evidence="11">
    <location>
        <begin position="521"/>
        <end position="639"/>
    </location>
</feature>
<feature type="compositionally biased region" description="Low complexity" evidence="11">
    <location>
        <begin position="560"/>
        <end position="575"/>
    </location>
</feature>
<evidence type="ECO:0000256" key="10">
    <source>
        <dbReference type="ARBA" id="ARBA00023242"/>
    </source>
</evidence>
<evidence type="ECO:0000256" key="3">
    <source>
        <dbReference type="ARBA" id="ARBA00022448"/>
    </source>
</evidence>
<keyword evidence="7" id="KW-0653">Protein transport</keyword>
<dbReference type="FunFam" id="3.30.1610.10:FF:000003">
    <property type="entry name" value="Nucleoporin SONB, putative"/>
    <property type="match status" value="1"/>
</dbReference>
<dbReference type="Pfam" id="PF13634">
    <property type="entry name" value="Nucleoporin_FG"/>
    <property type="match status" value="4"/>
</dbReference>
<feature type="region of interest" description="Disordered" evidence="11">
    <location>
        <begin position="801"/>
        <end position="832"/>
    </location>
</feature>
<dbReference type="InterPro" id="IPR036903">
    <property type="entry name" value="Nup98_auto-Pept-S59_dom_sf"/>
</dbReference>
<feature type="region of interest" description="Disordered" evidence="11">
    <location>
        <begin position="1"/>
        <end position="74"/>
    </location>
</feature>
<evidence type="ECO:0000256" key="1">
    <source>
        <dbReference type="ARBA" id="ARBA00004567"/>
    </source>
</evidence>